<proteinExistence type="predicted"/>
<name>A0A8C0WZ15_CASCN</name>
<organism evidence="1">
    <name type="scientific">Castor canadensis</name>
    <name type="common">American beaver</name>
    <dbReference type="NCBI Taxonomy" id="51338"/>
    <lineage>
        <taxon>Eukaryota</taxon>
        <taxon>Metazoa</taxon>
        <taxon>Chordata</taxon>
        <taxon>Craniata</taxon>
        <taxon>Vertebrata</taxon>
        <taxon>Euteleostomi</taxon>
        <taxon>Mammalia</taxon>
        <taxon>Eutheria</taxon>
        <taxon>Euarchontoglires</taxon>
        <taxon>Glires</taxon>
        <taxon>Rodentia</taxon>
        <taxon>Castorimorpha</taxon>
        <taxon>Castoridae</taxon>
        <taxon>Castor</taxon>
    </lineage>
</organism>
<reference evidence="1" key="1">
    <citation type="submission" date="2023-09" db="UniProtKB">
        <authorList>
            <consortium name="Ensembl"/>
        </authorList>
    </citation>
    <scope>IDENTIFICATION</scope>
</reference>
<protein>
    <submittedName>
        <fullName evidence="1">Uncharacterized protein</fullName>
    </submittedName>
</protein>
<evidence type="ECO:0000313" key="1">
    <source>
        <dbReference type="Ensembl" id="ENSCCNP00000017845.1"/>
    </source>
</evidence>
<dbReference type="AlphaFoldDB" id="A0A8C0WZ15"/>
<sequence>MSLRFLQNNLRVPCWAQAGLYGTLAEIRDGTVPTLPKGITQFSKVTKFHSMSDLENFLTRM</sequence>
<accession>A0A8C0WZ15</accession>
<dbReference type="Ensembl" id="ENSCCNT00000023231.1">
    <property type="protein sequence ID" value="ENSCCNP00000017845.1"/>
    <property type="gene ID" value="ENSCCNG00000018142.1"/>
</dbReference>